<evidence type="ECO:0008006" key="4">
    <source>
        <dbReference type="Google" id="ProtNLM"/>
    </source>
</evidence>
<sequence>MRTPTDQQPPRSRRRAGLAAAVCAALLALPTATAAAAPHDPAHRPAAALAAKRLDITMQAQQKTNWCWAAAGNTIATWFGRSYSQNQFCNAAFDRRQGYDCPNWQATLGNVQTGLRWAGVNPGSYVDGWLRYSTVQTEINANRPVETRIQWSGGGGHMHVLYGYDDARGWVYWGDPWPSSDRYNWAAHDWYVANSSFSWTHSLYRIGA</sequence>
<organism evidence="2 3">
    <name type="scientific">Streptomyces kanasensis</name>
    <dbReference type="NCBI Taxonomy" id="936756"/>
    <lineage>
        <taxon>Bacteria</taxon>
        <taxon>Bacillati</taxon>
        <taxon>Actinomycetota</taxon>
        <taxon>Actinomycetes</taxon>
        <taxon>Kitasatosporales</taxon>
        <taxon>Streptomycetaceae</taxon>
        <taxon>Streptomyces</taxon>
    </lineage>
</organism>
<dbReference type="EMBL" id="LNSV01000153">
    <property type="protein sequence ID" value="KUH35339.1"/>
    <property type="molecule type" value="Genomic_DNA"/>
</dbReference>
<keyword evidence="3" id="KW-1185">Reference proteome</keyword>
<dbReference type="RefSeq" id="WP_058945377.1">
    <property type="nucleotide sequence ID" value="NZ_LNSV01000153.1"/>
</dbReference>
<feature type="signal peptide" evidence="1">
    <location>
        <begin position="1"/>
        <end position="34"/>
    </location>
</feature>
<evidence type="ECO:0000313" key="2">
    <source>
        <dbReference type="EMBL" id="KUH35339.1"/>
    </source>
</evidence>
<evidence type="ECO:0000313" key="3">
    <source>
        <dbReference type="Proteomes" id="UP000054011"/>
    </source>
</evidence>
<protein>
    <recommendedName>
        <fullName evidence="4">Peptidase C39-like domain-containing protein</fullName>
    </recommendedName>
</protein>
<keyword evidence="1" id="KW-0732">Signal</keyword>
<dbReference type="InterPro" id="IPR022118">
    <property type="entry name" value="Peptidase_C70_AvrRpt2"/>
</dbReference>
<dbReference type="OrthoDB" id="5148996at2"/>
<evidence type="ECO:0000256" key="1">
    <source>
        <dbReference type="SAM" id="SignalP"/>
    </source>
</evidence>
<reference evidence="2 3" key="1">
    <citation type="submission" date="2015-11" db="EMBL/GenBank/DDBJ databases">
        <title>Genome-wide analysis reveals the secondary metabolome in Streptomyces kanasensis ZX01.</title>
        <authorList>
            <person name="Zhang G."/>
            <person name="Han L."/>
            <person name="Feng J."/>
            <person name="Zhang X."/>
        </authorList>
    </citation>
    <scope>NUCLEOTIDE SEQUENCE [LARGE SCALE GENOMIC DNA]</scope>
    <source>
        <strain evidence="2 3">ZX01</strain>
    </source>
</reference>
<dbReference type="Pfam" id="PF12385">
    <property type="entry name" value="Peptidase_C70"/>
    <property type="match status" value="1"/>
</dbReference>
<accession>A0A100Y0A5</accession>
<dbReference type="Proteomes" id="UP000054011">
    <property type="component" value="Unassembled WGS sequence"/>
</dbReference>
<dbReference type="STRING" id="936756.ATE80_29800"/>
<feature type="chain" id="PRO_5038454610" description="Peptidase C39-like domain-containing protein" evidence="1">
    <location>
        <begin position="35"/>
        <end position="208"/>
    </location>
</feature>
<dbReference type="Gene3D" id="3.90.70.10">
    <property type="entry name" value="Cysteine proteinases"/>
    <property type="match status" value="1"/>
</dbReference>
<comment type="caution">
    <text evidence="2">The sequence shown here is derived from an EMBL/GenBank/DDBJ whole genome shotgun (WGS) entry which is preliminary data.</text>
</comment>
<proteinExistence type="predicted"/>
<gene>
    <name evidence="2" type="ORF">ATE80_29800</name>
</gene>
<name>A0A100Y0A5_9ACTN</name>
<dbReference type="AlphaFoldDB" id="A0A100Y0A5"/>